<organism evidence="2 3">
    <name type="scientific">Luteimonas aestuarii</name>
    <dbReference type="NCBI Taxonomy" id="453837"/>
    <lineage>
        <taxon>Bacteria</taxon>
        <taxon>Pseudomonadati</taxon>
        <taxon>Pseudomonadota</taxon>
        <taxon>Gammaproteobacteria</taxon>
        <taxon>Lysobacterales</taxon>
        <taxon>Lysobacteraceae</taxon>
        <taxon>Luteimonas</taxon>
    </lineage>
</organism>
<dbReference type="Pfam" id="PF01541">
    <property type="entry name" value="GIY-YIG"/>
    <property type="match status" value="1"/>
</dbReference>
<dbReference type="CDD" id="cd00719">
    <property type="entry name" value="GIY-YIG_SF"/>
    <property type="match status" value="1"/>
</dbReference>
<proteinExistence type="predicted"/>
<dbReference type="InterPro" id="IPR035901">
    <property type="entry name" value="GIY-YIG_endonuc_sf"/>
</dbReference>
<dbReference type="Proteomes" id="UP000294796">
    <property type="component" value="Unassembled WGS sequence"/>
</dbReference>
<dbReference type="InterPro" id="IPR000305">
    <property type="entry name" value="GIY-YIG_endonuc"/>
</dbReference>
<feature type="domain" description="GIY-YIG" evidence="1">
    <location>
        <begin position="16"/>
        <end position="89"/>
    </location>
</feature>
<reference evidence="2 3" key="1">
    <citation type="submission" date="2019-03" db="EMBL/GenBank/DDBJ databases">
        <title>Luteimonas zhaokaii sp.nov., isolated from the rectal contents of Plateau pika in Yushu, Qinghai Province, China.</title>
        <authorList>
            <person name="Zhang G."/>
        </authorList>
    </citation>
    <scope>NUCLEOTIDE SEQUENCE [LARGE SCALE GENOMIC DNA]</scope>
    <source>
        <strain evidence="2 3">B9</strain>
    </source>
</reference>
<dbReference type="AlphaFoldDB" id="A0A4R5U4F9"/>
<dbReference type="EMBL" id="SMTF01000001">
    <property type="protein sequence ID" value="TDK28534.1"/>
    <property type="molecule type" value="Genomic_DNA"/>
</dbReference>
<dbReference type="RefSeq" id="WP_133320355.1">
    <property type="nucleotide sequence ID" value="NZ_SMTF01000001.1"/>
</dbReference>
<protein>
    <submittedName>
        <fullName evidence="2">GIY-YIG nuclease family protein</fullName>
    </submittedName>
</protein>
<dbReference type="Gene3D" id="3.40.1440.10">
    <property type="entry name" value="GIY-YIG endonuclease"/>
    <property type="match status" value="1"/>
</dbReference>
<evidence type="ECO:0000313" key="3">
    <source>
        <dbReference type="Proteomes" id="UP000294796"/>
    </source>
</evidence>
<keyword evidence="3" id="KW-1185">Reference proteome</keyword>
<evidence type="ECO:0000259" key="1">
    <source>
        <dbReference type="PROSITE" id="PS50164"/>
    </source>
</evidence>
<dbReference type="PROSITE" id="PS50164">
    <property type="entry name" value="GIY_YIG"/>
    <property type="match status" value="1"/>
</dbReference>
<comment type="caution">
    <text evidence="2">The sequence shown here is derived from an EMBL/GenBank/DDBJ whole genome shotgun (WGS) entry which is preliminary data.</text>
</comment>
<dbReference type="OrthoDB" id="6039696at2"/>
<accession>A0A4R5U4F9</accession>
<name>A0A4R5U4F9_9GAMM</name>
<sequence>MTHRHNLGRSEKYHPLPRTLYALLFDDGGCYIGQSSNPQQREKQHRSQQGGWHRPFQFHVLNVVTATRAEAEAHEQAWRVRASKEGWRVYAKPPGIVINPHRRATPHVRCLALQCRWTLGTPSRLPSERIRWWPWIAVGASVLLLARCVTG</sequence>
<gene>
    <name evidence="2" type="ORF">E2F46_01210</name>
</gene>
<evidence type="ECO:0000313" key="2">
    <source>
        <dbReference type="EMBL" id="TDK28534.1"/>
    </source>
</evidence>